<dbReference type="OrthoDB" id="10378710at2759"/>
<organism evidence="1 2">
    <name type="scientific">Aphis craccivora</name>
    <name type="common">Cowpea aphid</name>
    <dbReference type="NCBI Taxonomy" id="307492"/>
    <lineage>
        <taxon>Eukaryota</taxon>
        <taxon>Metazoa</taxon>
        <taxon>Ecdysozoa</taxon>
        <taxon>Arthropoda</taxon>
        <taxon>Hexapoda</taxon>
        <taxon>Insecta</taxon>
        <taxon>Pterygota</taxon>
        <taxon>Neoptera</taxon>
        <taxon>Paraneoptera</taxon>
        <taxon>Hemiptera</taxon>
        <taxon>Sternorrhyncha</taxon>
        <taxon>Aphidomorpha</taxon>
        <taxon>Aphidoidea</taxon>
        <taxon>Aphididae</taxon>
        <taxon>Aphidini</taxon>
        <taxon>Aphis</taxon>
        <taxon>Aphis</taxon>
    </lineage>
</organism>
<gene>
    <name evidence="1" type="ORF">FWK35_00032328</name>
</gene>
<name>A0A6G0VV38_APHCR</name>
<dbReference type="AlphaFoldDB" id="A0A6G0VV38"/>
<keyword evidence="2" id="KW-1185">Reference proteome</keyword>
<reference evidence="1 2" key="1">
    <citation type="submission" date="2019-08" db="EMBL/GenBank/DDBJ databases">
        <title>Whole genome of Aphis craccivora.</title>
        <authorList>
            <person name="Voronova N.V."/>
            <person name="Shulinski R.S."/>
            <person name="Bandarenka Y.V."/>
            <person name="Zhorov D.G."/>
            <person name="Warner D."/>
        </authorList>
    </citation>
    <scope>NUCLEOTIDE SEQUENCE [LARGE SCALE GENOMIC DNA]</scope>
    <source>
        <strain evidence="1">180601</strain>
        <tissue evidence="1">Whole Body</tissue>
    </source>
</reference>
<evidence type="ECO:0000313" key="1">
    <source>
        <dbReference type="EMBL" id="KAF0711078.1"/>
    </source>
</evidence>
<dbReference type="EMBL" id="VUJU01011411">
    <property type="protein sequence ID" value="KAF0711078.1"/>
    <property type="molecule type" value="Genomic_DNA"/>
</dbReference>
<proteinExistence type="predicted"/>
<comment type="caution">
    <text evidence="1">The sequence shown here is derived from an EMBL/GenBank/DDBJ whole genome shotgun (WGS) entry which is preliminary data.</text>
</comment>
<evidence type="ECO:0000313" key="2">
    <source>
        <dbReference type="Proteomes" id="UP000478052"/>
    </source>
</evidence>
<accession>A0A6G0VV38</accession>
<protein>
    <submittedName>
        <fullName evidence="1">Uncharacterized protein</fullName>
    </submittedName>
</protein>
<sequence>MSYKLTIVSIGHPIILQTEAKHKVLKSIANSIPCRINLGYTLSYKLQLQMVMRFLTNASLGDSDLKVGLGKEIHPSLQFPGNLIVFHIHGWNIRVSLYILVGKSKIPFFLLKPVYTYGFDSHFHAYEIKIDNSDIINYTELIGCYISKLSNTTPTIARTIGNFKTYATLRYAI</sequence>
<dbReference type="Proteomes" id="UP000478052">
    <property type="component" value="Unassembled WGS sequence"/>
</dbReference>